<reference evidence="1" key="1">
    <citation type="journal article" date="2016" name="Sci. Rep.">
        <title>Molecular characterization of firefly nuptial gifts: a multi-omics approach sheds light on postcopulatory sexual selection.</title>
        <authorList>
            <person name="Al-Wathiqui N."/>
            <person name="Fallon T.R."/>
            <person name="South A."/>
            <person name="Weng J.K."/>
            <person name="Lewis S.M."/>
        </authorList>
    </citation>
    <scope>NUCLEOTIDE SEQUENCE</scope>
</reference>
<dbReference type="EMBL" id="GEZM01025413">
    <property type="protein sequence ID" value="JAV87460.1"/>
    <property type="molecule type" value="Transcribed_RNA"/>
</dbReference>
<evidence type="ECO:0000313" key="1">
    <source>
        <dbReference type="EMBL" id="JAV87460.1"/>
    </source>
</evidence>
<name>A0A1Y1MSI8_PHOPY</name>
<protein>
    <submittedName>
        <fullName evidence="1">Uncharacterized protein</fullName>
    </submittedName>
</protein>
<proteinExistence type="predicted"/>
<organism evidence="1">
    <name type="scientific">Photinus pyralis</name>
    <name type="common">Common eastern firefly</name>
    <name type="synonym">Lampyris pyralis</name>
    <dbReference type="NCBI Taxonomy" id="7054"/>
    <lineage>
        <taxon>Eukaryota</taxon>
        <taxon>Metazoa</taxon>
        <taxon>Ecdysozoa</taxon>
        <taxon>Arthropoda</taxon>
        <taxon>Hexapoda</taxon>
        <taxon>Insecta</taxon>
        <taxon>Pterygota</taxon>
        <taxon>Neoptera</taxon>
        <taxon>Endopterygota</taxon>
        <taxon>Coleoptera</taxon>
        <taxon>Polyphaga</taxon>
        <taxon>Elateriformia</taxon>
        <taxon>Elateroidea</taxon>
        <taxon>Lampyridae</taxon>
        <taxon>Lampyrinae</taxon>
        <taxon>Photinus</taxon>
    </lineage>
</organism>
<sequence>MIIPKLKMSAAVAGAAGSFCCLSLLPPTPAAIMILMRAGIKANVSKICNTLKPAKETIKDNTEITTMPTFGVMVPDDIAERHCPPTTQMMALNPVNVARFNRTGMETR</sequence>
<accession>A0A1Y1MSI8</accession>
<dbReference type="AlphaFoldDB" id="A0A1Y1MSI8"/>